<name>F8KXN5_PARAV</name>
<reference key="1">
    <citation type="journal article" date="2011" name="Mol. Biol. Evol.">
        <title>Unity in variety -- the pan-genome of the Chlamydiae.</title>
        <authorList>
            <person name="Collingro A."/>
            <person name="Tischler P."/>
            <person name="Weinmaier T."/>
            <person name="Penz T."/>
            <person name="Heinz E."/>
            <person name="Brunham R.C."/>
            <person name="Read T.D."/>
            <person name="Bavoil P.M."/>
            <person name="Sachse K."/>
            <person name="Kahane S."/>
            <person name="Friedman M.G."/>
            <person name="Rattei T."/>
            <person name="Myers G.S.A."/>
            <person name="Horn M."/>
        </authorList>
    </citation>
    <scope>NUCLEOTIDE SEQUENCE</scope>
    <source>
        <strain>UV7</strain>
    </source>
</reference>
<dbReference type="EMBL" id="FR872580">
    <property type="protein sequence ID" value="CCB87529.1"/>
    <property type="molecule type" value="Genomic_DNA"/>
</dbReference>
<accession>F8KXN5</accession>
<reference evidence="1 2" key="2">
    <citation type="journal article" date="2011" name="Mol. Biol. Evol.">
        <title>Unity in variety--the pan-genome of the Chlamydiae.</title>
        <authorList>
            <person name="Collingro A."/>
            <person name="Tischler P."/>
            <person name="Weinmaier T."/>
            <person name="Penz T."/>
            <person name="Heinz E."/>
            <person name="Brunham R.C."/>
            <person name="Read T.D."/>
            <person name="Bavoil P.M."/>
            <person name="Sachse K."/>
            <person name="Kahane S."/>
            <person name="Friedman M.G."/>
            <person name="Rattei T."/>
            <person name="Myers G.S."/>
            <person name="Horn M."/>
        </authorList>
    </citation>
    <scope>NUCLEOTIDE SEQUENCE [LARGE SCALE GENOMIC DNA]</scope>
    <source>
        <strain evidence="2">UV7</strain>
    </source>
</reference>
<dbReference type="HOGENOM" id="CLU_2288811_0_0_0"/>
<organism evidence="1 2">
    <name type="scientific">Parachlamydia acanthamoebae (strain UV7)</name>
    <dbReference type="NCBI Taxonomy" id="765952"/>
    <lineage>
        <taxon>Bacteria</taxon>
        <taxon>Pseudomonadati</taxon>
        <taxon>Chlamydiota</taxon>
        <taxon>Chlamydiia</taxon>
        <taxon>Parachlamydiales</taxon>
        <taxon>Parachlamydiaceae</taxon>
        <taxon>Parachlamydia</taxon>
    </lineage>
</organism>
<sequence>MYLFPAGMADNSMKVKLEKKKIFEINNKNRNRPQRKQVLLKGLNQSTPSIKLLKSFSKITLLRHRAIVEQFSLISNLSMFHFERNLAKKTTRMHIRSHASK</sequence>
<proteinExistence type="predicted"/>
<dbReference type="Proteomes" id="UP000000495">
    <property type="component" value="Chromosome"/>
</dbReference>
<keyword evidence="2" id="KW-1185">Reference proteome</keyword>
<protein>
    <submittedName>
        <fullName evidence="1">Uncharacterized protein</fullName>
    </submittedName>
</protein>
<dbReference type="KEGG" id="puv:PUV_25790"/>
<gene>
    <name evidence="1" type="ordered locus">PUV_25790</name>
</gene>
<evidence type="ECO:0000313" key="1">
    <source>
        <dbReference type="EMBL" id="CCB87529.1"/>
    </source>
</evidence>
<dbReference type="AlphaFoldDB" id="F8KXN5"/>
<evidence type="ECO:0000313" key="2">
    <source>
        <dbReference type="Proteomes" id="UP000000495"/>
    </source>
</evidence>